<organism evidence="1">
    <name type="scientific">Rhizophora mucronata</name>
    <name type="common">Asiatic mangrove</name>
    <dbReference type="NCBI Taxonomy" id="61149"/>
    <lineage>
        <taxon>Eukaryota</taxon>
        <taxon>Viridiplantae</taxon>
        <taxon>Streptophyta</taxon>
        <taxon>Embryophyta</taxon>
        <taxon>Tracheophyta</taxon>
        <taxon>Spermatophyta</taxon>
        <taxon>Magnoliopsida</taxon>
        <taxon>eudicotyledons</taxon>
        <taxon>Gunneridae</taxon>
        <taxon>Pentapetalae</taxon>
        <taxon>rosids</taxon>
        <taxon>fabids</taxon>
        <taxon>Malpighiales</taxon>
        <taxon>Rhizophoraceae</taxon>
        <taxon>Rhizophora</taxon>
    </lineage>
</organism>
<reference evidence="1" key="1">
    <citation type="submission" date="2018-02" db="EMBL/GenBank/DDBJ databases">
        <title>Rhizophora mucronata_Transcriptome.</title>
        <authorList>
            <person name="Meera S.P."/>
            <person name="Sreeshan A."/>
            <person name="Augustine A."/>
        </authorList>
    </citation>
    <scope>NUCLEOTIDE SEQUENCE</scope>
    <source>
        <tissue evidence="1">Leaf</tissue>
    </source>
</reference>
<protein>
    <submittedName>
        <fullName evidence="1">Uncharacterized protein</fullName>
    </submittedName>
</protein>
<evidence type="ECO:0000313" key="1">
    <source>
        <dbReference type="EMBL" id="MBX40929.1"/>
    </source>
</evidence>
<accession>A0A2P2NEQ1</accession>
<sequence length="37" mass="4295">MGHNIQSLRLPCNTFKFTIEFLLSSDNSMNTEKTVYN</sequence>
<dbReference type="EMBL" id="GGEC01060445">
    <property type="protein sequence ID" value="MBX40929.1"/>
    <property type="molecule type" value="Transcribed_RNA"/>
</dbReference>
<name>A0A2P2NEQ1_RHIMU</name>
<dbReference type="AlphaFoldDB" id="A0A2P2NEQ1"/>
<proteinExistence type="predicted"/>